<proteinExistence type="predicted"/>
<dbReference type="AlphaFoldDB" id="A0A8K1FPG3"/>
<dbReference type="EMBL" id="SPLM01000006">
    <property type="protein sequence ID" value="TMW66887.1"/>
    <property type="molecule type" value="Genomic_DNA"/>
</dbReference>
<gene>
    <name evidence="1" type="ORF">Poli38472_012003</name>
</gene>
<sequence>MIYVAKFVGDRYKDDAASYDQRANSRHKWHRLEDYYKRAYKAICYTGNSCIISIMPLLYKQTLDNLVGFMEKQAYNNVWVERHPHFIWGQYTNPDEAAFEMWVRAQVDAMKMTKAGWTNWSWRIYGDENGFNGWSRRSVLRKAKIKNLIMG</sequence>
<comment type="caution">
    <text evidence="1">The sequence shown here is derived from an EMBL/GenBank/DDBJ whole genome shotgun (WGS) entry which is preliminary data.</text>
</comment>
<dbReference type="InterPro" id="IPR017853">
    <property type="entry name" value="GH"/>
</dbReference>
<protein>
    <submittedName>
        <fullName evidence="1">Uncharacterized protein</fullName>
    </submittedName>
</protein>
<evidence type="ECO:0000313" key="1">
    <source>
        <dbReference type="EMBL" id="TMW66887.1"/>
    </source>
</evidence>
<dbReference type="Gene3D" id="3.20.20.80">
    <property type="entry name" value="Glycosidases"/>
    <property type="match status" value="1"/>
</dbReference>
<evidence type="ECO:0000313" key="2">
    <source>
        <dbReference type="Proteomes" id="UP000794436"/>
    </source>
</evidence>
<dbReference type="Proteomes" id="UP000794436">
    <property type="component" value="Unassembled WGS sequence"/>
</dbReference>
<dbReference type="OrthoDB" id="1887033at2759"/>
<organism evidence="1 2">
    <name type="scientific">Pythium oligandrum</name>
    <name type="common">Mycoparasitic fungus</name>
    <dbReference type="NCBI Taxonomy" id="41045"/>
    <lineage>
        <taxon>Eukaryota</taxon>
        <taxon>Sar</taxon>
        <taxon>Stramenopiles</taxon>
        <taxon>Oomycota</taxon>
        <taxon>Peronosporomycetes</taxon>
        <taxon>Pythiales</taxon>
        <taxon>Pythiaceae</taxon>
        <taxon>Pythium</taxon>
    </lineage>
</organism>
<keyword evidence="2" id="KW-1185">Reference proteome</keyword>
<dbReference type="SUPFAM" id="SSF51445">
    <property type="entry name" value="(Trans)glycosidases"/>
    <property type="match status" value="1"/>
</dbReference>
<name>A0A8K1FPG3_PYTOL</name>
<accession>A0A8K1FPG3</accession>
<reference evidence="1" key="1">
    <citation type="submission" date="2019-03" db="EMBL/GenBank/DDBJ databases">
        <title>Long read genome sequence of the mycoparasitic Pythium oligandrum ATCC 38472 isolated from sugarbeet rhizosphere.</title>
        <authorList>
            <person name="Gaulin E."/>
        </authorList>
    </citation>
    <scope>NUCLEOTIDE SEQUENCE</scope>
    <source>
        <strain evidence="1">ATCC 38472_TT</strain>
    </source>
</reference>